<evidence type="ECO:0000313" key="11">
    <source>
        <dbReference type="Proteomes" id="UP000033608"/>
    </source>
</evidence>
<feature type="transmembrane region" description="Helical" evidence="7">
    <location>
        <begin position="273"/>
        <end position="299"/>
    </location>
</feature>
<evidence type="ECO:0000256" key="3">
    <source>
        <dbReference type="ARBA" id="ARBA00022475"/>
    </source>
</evidence>
<keyword evidence="3" id="KW-1003">Cell membrane</keyword>
<dbReference type="InterPro" id="IPR000515">
    <property type="entry name" value="MetI-like"/>
</dbReference>
<keyword evidence="2 7" id="KW-0813">Transport</keyword>
<evidence type="ECO:0000256" key="7">
    <source>
        <dbReference type="RuleBase" id="RU363032"/>
    </source>
</evidence>
<dbReference type="Proteomes" id="UP000033608">
    <property type="component" value="Unassembled WGS sequence"/>
</dbReference>
<evidence type="ECO:0000256" key="2">
    <source>
        <dbReference type="ARBA" id="ARBA00022448"/>
    </source>
</evidence>
<reference evidence="10 12" key="2">
    <citation type="submission" date="2016-11" db="EMBL/GenBank/DDBJ databases">
        <authorList>
            <person name="Jaros S."/>
            <person name="Januszkiewicz K."/>
            <person name="Wedrychowicz H."/>
        </authorList>
    </citation>
    <scope>NUCLEOTIDE SEQUENCE [LARGE SCALE GENOMIC DNA]</scope>
    <source>
        <strain evidence="10 12">DSM 17137</strain>
    </source>
</reference>
<dbReference type="Pfam" id="PF19300">
    <property type="entry name" value="BPD_transp_1_N"/>
    <property type="match status" value="1"/>
</dbReference>
<dbReference type="CDD" id="cd06261">
    <property type="entry name" value="TM_PBP2"/>
    <property type="match status" value="1"/>
</dbReference>
<dbReference type="PANTHER" id="PTHR43163:SF6">
    <property type="entry name" value="DIPEPTIDE TRANSPORT SYSTEM PERMEASE PROTEIN DPPB-RELATED"/>
    <property type="match status" value="1"/>
</dbReference>
<comment type="similarity">
    <text evidence="7">Belongs to the binding-protein-dependent transport system permease family.</text>
</comment>
<dbReference type="GO" id="GO:0005886">
    <property type="term" value="C:plasma membrane"/>
    <property type="evidence" value="ECO:0007669"/>
    <property type="project" value="UniProtKB-SubCell"/>
</dbReference>
<feature type="domain" description="ABC transmembrane type-1" evidence="8">
    <location>
        <begin position="95"/>
        <end position="292"/>
    </location>
</feature>
<comment type="subcellular location">
    <subcellularLocation>
        <location evidence="1 7">Cell membrane</location>
        <topology evidence="1 7">Multi-pass membrane protein</topology>
    </subcellularLocation>
</comment>
<dbReference type="RefSeq" id="WP_046136376.1">
    <property type="nucleotide sequence ID" value="NZ_FQVC01000001.1"/>
</dbReference>
<sequence>MKAYIFRKLIALPLILVGVSILVFIALRALPGEPARIMAGPEATQEAVDLVTIRLGLDRSLLEQYLTFAGNAIRGDFGDSLRSRLPVIQEIAERVPYTLTLALTAYLLAISIGVPAGMIGAIYHNRWPDYVVMIIAIMGASFANFWLALMAMNFFSVQLGWLPLLGANSWQSYILPSITLAVLPTAVIARMTRSSMIEVLGQDYVRTARAKGLQVRSIYWSHALRNAVIPIVTIVGLNFGSLIGGAVVTETVFNWPGIGRLMVDSVRFRDYPVIQGVTLVAVFGVVLMNFLAEMLIAFLNPRIRFD</sequence>
<dbReference type="PANTHER" id="PTHR43163">
    <property type="entry name" value="DIPEPTIDE TRANSPORT SYSTEM PERMEASE PROTEIN DPPB-RELATED"/>
    <property type="match status" value="1"/>
</dbReference>
<feature type="transmembrane region" description="Helical" evidence="7">
    <location>
        <begin position="9"/>
        <end position="30"/>
    </location>
</feature>
<dbReference type="EMBL" id="FQVC01000001">
    <property type="protein sequence ID" value="SHE50871.1"/>
    <property type="molecule type" value="Genomic_DNA"/>
</dbReference>
<dbReference type="OrthoDB" id="9805855at2"/>
<reference evidence="9 11" key="1">
    <citation type="submission" date="2015-03" db="EMBL/GenBank/DDBJ databases">
        <authorList>
            <person name="Hassan Y.I."/>
            <person name="Lepp D."/>
            <person name="Zhou T."/>
        </authorList>
    </citation>
    <scope>NUCLEOTIDE SEQUENCE [LARGE SCALE GENOMIC DNA]</scope>
    <source>
        <strain evidence="9 11">DSM 17137</strain>
    </source>
</reference>
<evidence type="ECO:0000256" key="5">
    <source>
        <dbReference type="ARBA" id="ARBA00022989"/>
    </source>
</evidence>
<dbReference type="Pfam" id="PF00528">
    <property type="entry name" value="BPD_transp_1"/>
    <property type="match status" value="1"/>
</dbReference>
<dbReference type="PROSITE" id="PS50928">
    <property type="entry name" value="ABC_TM1"/>
    <property type="match status" value="1"/>
</dbReference>
<organism evidence="9 11">
    <name type="scientific">Devosia limi DSM 17137</name>
    <dbReference type="NCBI Taxonomy" id="1121477"/>
    <lineage>
        <taxon>Bacteria</taxon>
        <taxon>Pseudomonadati</taxon>
        <taxon>Pseudomonadota</taxon>
        <taxon>Alphaproteobacteria</taxon>
        <taxon>Hyphomicrobiales</taxon>
        <taxon>Devosiaceae</taxon>
        <taxon>Devosia</taxon>
    </lineage>
</organism>
<feature type="transmembrane region" description="Helical" evidence="7">
    <location>
        <begin position="227"/>
        <end position="253"/>
    </location>
</feature>
<dbReference type="InterPro" id="IPR045621">
    <property type="entry name" value="BPD_transp_1_N"/>
</dbReference>
<keyword evidence="6 7" id="KW-0472">Membrane</keyword>
<dbReference type="STRING" id="1121477.SAMN02745223_00587"/>
<dbReference type="PATRIC" id="fig|1121477.3.peg.49"/>
<feature type="transmembrane region" description="Helical" evidence="7">
    <location>
        <begin position="170"/>
        <end position="189"/>
    </location>
</feature>
<evidence type="ECO:0000313" key="10">
    <source>
        <dbReference type="EMBL" id="SHE50871.1"/>
    </source>
</evidence>
<protein>
    <submittedName>
        <fullName evidence="10">Glutathione transport system permease protein</fullName>
    </submittedName>
    <submittedName>
        <fullName evidence="9">Peptide ABC transporter permease</fullName>
    </submittedName>
</protein>
<proteinExistence type="inferred from homology"/>
<feature type="transmembrane region" description="Helical" evidence="7">
    <location>
        <begin position="130"/>
        <end position="150"/>
    </location>
</feature>
<accession>A0A0F5LGD6</accession>
<name>A0A0F5LGD6_9HYPH</name>
<dbReference type="SUPFAM" id="SSF161098">
    <property type="entry name" value="MetI-like"/>
    <property type="match status" value="1"/>
</dbReference>
<evidence type="ECO:0000313" key="9">
    <source>
        <dbReference type="EMBL" id="KKB80617.1"/>
    </source>
</evidence>
<dbReference type="GO" id="GO:0071916">
    <property type="term" value="F:dipeptide transmembrane transporter activity"/>
    <property type="evidence" value="ECO:0007669"/>
    <property type="project" value="TreeGrafter"/>
</dbReference>
<evidence type="ECO:0000259" key="8">
    <source>
        <dbReference type="PROSITE" id="PS50928"/>
    </source>
</evidence>
<dbReference type="InterPro" id="IPR035906">
    <property type="entry name" value="MetI-like_sf"/>
</dbReference>
<evidence type="ECO:0000256" key="6">
    <source>
        <dbReference type="ARBA" id="ARBA00023136"/>
    </source>
</evidence>
<keyword evidence="5 7" id="KW-1133">Transmembrane helix</keyword>
<gene>
    <name evidence="10" type="ORF">SAMN02745223_00587</name>
    <name evidence="9" type="ORF">VW29_16530</name>
</gene>
<dbReference type="Proteomes" id="UP000184533">
    <property type="component" value="Unassembled WGS sequence"/>
</dbReference>
<keyword evidence="4 7" id="KW-0812">Transmembrane</keyword>
<dbReference type="EMBL" id="LAJF01000101">
    <property type="protein sequence ID" value="KKB80617.1"/>
    <property type="molecule type" value="Genomic_DNA"/>
</dbReference>
<evidence type="ECO:0000313" key="12">
    <source>
        <dbReference type="Proteomes" id="UP000184533"/>
    </source>
</evidence>
<dbReference type="Gene3D" id="1.10.3720.10">
    <property type="entry name" value="MetI-like"/>
    <property type="match status" value="1"/>
</dbReference>
<keyword evidence="11" id="KW-1185">Reference proteome</keyword>
<evidence type="ECO:0000256" key="1">
    <source>
        <dbReference type="ARBA" id="ARBA00004651"/>
    </source>
</evidence>
<dbReference type="AlphaFoldDB" id="A0A0F5LGD6"/>
<evidence type="ECO:0000256" key="4">
    <source>
        <dbReference type="ARBA" id="ARBA00022692"/>
    </source>
</evidence>
<feature type="transmembrane region" description="Helical" evidence="7">
    <location>
        <begin position="103"/>
        <end position="123"/>
    </location>
</feature>